<reference evidence="2" key="1">
    <citation type="submission" date="2018-05" db="EMBL/GenBank/DDBJ databases">
        <authorList>
            <person name="Lanie J.A."/>
            <person name="Ng W.-L."/>
            <person name="Kazmierczak K.M."/>
            <person name="Andrzejewski T.M."/>
            <person name="Davidsen T.M."/>
            <person name="Wayne K.J."/>
            <person name="Tettelin H."/>
            <person name="Glass J.I."/>
            <person name="Rusch D."/>
            <person name="Podicherti R."/>
            <person name="Tsui H.-C.T."/>
            <person name="Winkler M.E."/>
        </authorList>
    </citation>
    <scope>NUCLEOTIDE SEQUENCE</scope>
</reference>
<sequence>MGFGEGAPDLLAVGLLIGAREVGMGRAAGFGFVLGLLEDAFSVLAFGANTFALTLVGTGGAGTRDFFVGDSLFFVMSYLVLGKWVRDLLHWVALGEGLREPFVDTVLIQSPISAVYAGVIGLVVIAISGLGWETVR</sequence>
<feature type="transmembrane region" description="Helical" evidence="1">
    <location>
        <begin position="66"/>
        <end position="86"/>
    </location>
</feature>
<keyword evidence="1" id="KW-1133">Transmembrane helix</keyword>
<evidence type="ECO:0000313" key="2">
    <source>
        <dbReference type="EMBL" id="SUZ80977.1"/>
    </source>
</evidence>
<gene>
    <name evidence="2" type="ORF">METZ01_LOCUS33831</name>
</gene>
<evidence type="ECO:0000256" key="1">
    <source>
        <dbReference type="SAM" id="Phobius"/>
    </source>
</evidence>
<proteinExistence type="predicted"/>
<feature type="transmembrane region" description="Helical" evidence="1">
    <location>
        <begin position="106"/>
        <end position="132"/>
    </location>
</feature>
<evidence type="ECO:0008006" key="3">
    <source>
        <dbReference type="Google" id="ProtNLM"/>
    </source>
</evidence>
<protein>
    <recommendedName>
        <fullName evidence="3">Rod shape-determining protein MreD</fullName>
    </recommendedName>
</protein>
<keyword evidence="1" id="KW-0472">Membrane</keyword>
<dbReference type="AlphaFoldDB" id="A0A381QT08"/>
<dbReference type="EMBL" id="UINC01001449">
    <property type="protein sequence ID" value="SUZ80977.1"/>
    <property type="molecule type" value="Genomic_DNA"/>
</dbReference>
<name>A0A381QT08_9ZZZZ</name>
<keyword evidence="1" id="KW-0812">Transmembrane</keyword>
<organism evidence="2">
    <name type="scientific">marine metagenome</name>
    <dbReference type="NCBI Taxonomy" id="408172"/>
    <lineage>
        <taxon>unclassified sequences</taxon>
        <taxon>metagenomes</taxon>
        <taxon>ecological metagenomes</taxon>
    </lineage>
</organism>
<feature type="transmembrane region" description="Helical" evidence="1">
    <location>
        <begin position="40"/>
        <end position="59"/>
    </location>
</feature>
<accession>A0A381QT08</accession>